<organism evidence="2 3">
    <name type="scientific">Roseivirga seohaensis subsp. aquiponti</name>
    <dbReference type="NCBI Taxonomy" id="1566026"/>
    <lineage>
        <taxon>Bacteria</taxon>
        <taxon>Pseudomonadati</taxon>
        <taxon>Bacteroidota</taxon>
        <taxon>Cytophagia</taxon>
        <taxon>Cytophagales</taxon>
        <taxon>Roseivirgaceae</taxon>
        <taxon>Roseivirga</taxon>
    </lineage>
</organism>
<reference evidence="3" key="1">
    <citation type="submission" date="2014-11" db="EMBL/GenBank/DDBJ databases">
        <title>Genome sequencing of Roseivirga sp. D-25.</title>
        <authorList>
            <person name="Selvaratnam C."/>
            <person name="Thevarajoo S."/>
            <person name="Goh K.M."/>
            <person name="Eee R."/>
            <person name="Chan K.-G."/>
            <person name="Chong C.S."/>
        </authorList>
    </citation>
    <scope>NUCLEOTIDE SEQUENCE [LARGE SCALE GENOMIC DNA]</scope>
    <source>
        <strain evidence="3">D-25</strain>
    </source>
</reference>
<dbReference type="Proteomes" id="UP000036908">
    <property type="component" value="Unassembled WGS sequence"/>
</dbReference>
<dbReference type="PATRIC" id="fig|1566026.4.peg.982"/>
<dbReference type="Pfam" id="PF20247">
    <property type="entry name" value="DUF6602"/>
    <property type="match status" value="1"/>
</dbReference>
<proteinExistence type="predicted"/>
<name>A0A0L8AIH2_9BACT</name>
<dbReference type="EMBL" id="JSVA01000015">
    <property type="protein sequence ID" value="KOF02223.1"/>
    <property type="molecule type" value="Genomic_DNA"/>
</dbReference>
<evidence type="ECO:0000313" key="2">
    <source>
        <dbReference type="EMBL" id="KOF02223.1"/>
    </source>
</evidence>
<dbReference type="InterPro" id="IPR046537">
    <property type="entry name" value="DUF6602"/>
</dbReference>
<evidence type="ECO:0000259" key="1">
    <source>
        <dbReference type="Pfam" id="PF20247"/>
    </source>
</evidence>
<evidence type="ECO:0000313" key="3">
    <source>
        <dbReference type="Proteomes" id="UP000036908"/>
    </source>
</evidence>
<dbReference type="OrthoDB" id="2057120at2"/>
<comment type="caution">
    <text evidence="2">The sequence shown here is derived from an EMBL/GenBank/DDBJ whole genome shotgun (WGS) entry which is preliminary data.</text>
</comment>
<protein>
    <recommendedName>
        <fullName evidence="1">DUF6602 domain-containing protein</fullName>
    </recommendedName>
</protein>
<dbReference type="AlphaFoldDB" id="A0A0L8AIH2"/>
<keyword evidence="3" id="KW-1185">Reference proteome</keyword>
<sequence>MARIQDLIEVHLKETEAVIAQSKLLLQKHSYGQSGELKSAGNLVESYIRNFISQISPDAIKVTSGYVVNPKILKSEINLAQHDIILANKATPPIFSIVNNEIDVVPIESMVGIIEVKRTLTRESIKSAFEQISNTYENVIKGFRKKDEGNNSLSVTIKPGTRSPMFGIIGLESQLTKKDIEEVIDPKLIDFVWAFNHNEAFIVGDNKGNIRETVSRRDNMSPRMLCITGTNSIVFSKIKGTLSLWLSSLASLYIQPDNITGYYFDVWNDIEI</sequence>
<gene>
    <name evidence="2" type="ORF">OB69_13400</name>
</gene>
<feature type="domain" description="DUF6602" evidence="1">
    <location>
        <begin position="38"/>
        <end position="134"/>
    </location>
</feature>
<accession>A0A0L8AIH2</accession>
<dbReference type="RefSeq" id="WP_053224246.1">
    <property type="nucleotide sequence ID" value="NZ_JSVA01000015.1"/>
</dbReference>